<dbReference type="EMBL" id="CP002085">
    <property type="protein sequence ID" value="ADK86200.1"/>
    <property type="molecule type" value="Genomic_DNA"/>
</dbReference>
<protein>
    <recommendedName>
        <fullName evidence="3">YkgJ family cysteine cluster protein</fullName>
    </recommendedName>
</protein>
<keyword evidence="2" id="KW-1185">Reference proteome</keyword>
<dbReference type="STRING" id="644282.Deba_2847"/>
<evidence type="ECO:0000313" key="1">
    <source>
        <dbReference type="EMBL" id="ADK86200.1"/>
    </source>
</evidence>
<dbReference type="AlphaFoldDB" id="E1QMF7"/>
<gene>
    <name evidence="1" type="ordered locus">Deba_2847</name>
</gene>
<evidence type="ECO:0008006" key="3">
    <source>
        <dbReference type="Google" id="ProtNLM"/>
    </source>
</evidence>
<accession>E1QMF7</accession>
<proteinExistence type="predicted"/>
<organism evidence="1 2">
    <name type="scientific">Desulfarculus baarsii (strain ATCC 33931 / DSM 2075 / LMG 7858 / VKM B-1802 / 2st14)</name>
    <dbReference type="NCBI Taxonomy" id="644282"/>
    <lineage>
        <taxon>Bacteria</taxon>
        <taxon>Pseudomonadati</taxon>
        <taxon>Thermodesulfobacteriota</taxon>
        <taxon>Desulfarculia</taxon>
        <taxon>Desulfarculales</taxon>
        <taxon>Desulfarculaceae</taxon>
        <taxon>Desulfarculus</taxon>
    </lineage>
</organism>
<dbReference type="Pfam" id="PF03692">
    <property type="entry name" value="CxxCxxCC"/>
    <property type="match status" value="1"/>
</dbReference>
<dbReference type="eggNOG" id="COG0727">
    <property type="taxonomic scope" value="Bacteria"/>
</dbReference>
<sequence length="258" mass="29205">MLPDPKDGRFQELGAGGFRFSCHPGVACFGECCRKLNLVLTPYDVLRLKTRLGLGAEEFIDRHAEVETGQNGWPMPRLQMADNAERTCPFLGQNGCTVYEDRPGACRTYPLGRATRGGQAGGPLEESWFLVREPHCRGFEDGPDWTTEAWTKDQGLEAYHTVNDLFLPIISRQPPAASPEQIHKKMQMFFMACYNLERFREFVANSSLTRMVDLPQARLEAMAQNDLQLLKFAFEWLRFALFGDQTLRLKEGVGPRPA</sequence>
<dbReference type="RefSeq" id="WP_013259638.1">
    <property type="nucleotide sequence ID" value="NC_014365.1"/>
</dbReference>
<dbReference type="OrthoDB" id="9810361at2"/>
<dbReference type="KEGG" id="dbr:Deba_2847"/>
<dbReference type="Proteomes" id="UP000009047">
    <property type="component" value="Chromosome"/>
</dbReference>
<dbReference type="PANTHER" id="PTHR35866:SF1">
    <property type="entry name" value="YKGJ FAMILY CYSTEINE CLUSTER PROTEIN"/>
    <property type="match status" value="1"/>
</dbReference>
<evidence type="ECO:0000313" key="2">
    <source>
        <dbReference type="Proteomes" id="UP000009047"/>
    </source>
</evidence>
<dbReference type="HOGENOM" id="CLU_080178_0_0_7"/>
<dbReference type="PANTHER" id="PTHR35866">
    <property type="entry name" value="PUTATIVE-RELATED"/>
    <property type="match status" value="1"/>
</dbReference>
<dbReference type="InterPro" id="IPR005358">
    <property type="entry name" value="Puta_zinc/iron-chelating_dom"/>
</dbReference>
<reference evidence="1 2" key="1">
    <citation type="journal article" date="2010" name="Stand. Genomic Sci.">
        <title>Complete genome sequence of Desulfarculus baarsii type strain (2st14).</title>
        <authorList>
            <person name="Sun H."/>
            <person name="Spring S."/>
            <person name="Lapidus A."/>
            <person name="Davenport K."/>
            <person name="Del Rio T.G."/>
            <person name="Tice H."/>
            <person name="Nolan M."/>
            <person name="Copeland A."/>
            <person name="Cheng J.F."/>
            <person name="Lucas S."/>
            <person name="Tapia R."/>
            <person name="Goodwin L."/>
            <person name="Pitluck S."/>
            <person name="Ivanova N."/>
            <person name="Pagani I."/>
            <person name="Mavromatis K."/>
            <person name="Ovchinnikova G."/>
            <person name="Pati A."/>
            <person name="Chen A."/>
            <person name="Palaniappan K."/>
            <person name="Hauser L."/>
            <person name="Chang Y.J."/>
            <person name="Jeffries C.D."/>
            <person name="Detter J.C."/>
            <person name="Han C."/>
            <person name="Rohde M."/>
            <person name="Brambilla E."/>
            <person name="Goker M."/>
            <person name="Woyke T."/>
            <person name="Bristow J."/>
            <person name="Eisen J.A."/>
            <person name="Markowitz V."/>
            <person name="Hugenholtz P."/>
            <person name="Kyrpides N.C."/>
            <person name="Klenk H.P."/>
            <person name="Land M."/>
        </authorList>
    </citation>
    <scope>NUCLEOTIDE SEQUENCE [LARGE SCALE GENOMIC DNA]</scope>
    <source>
        <strain evidence="2">ATCC 33931 / DSM 2075 / LMG 7858 / VKM B-1802 / 2st14</strain>
    </source>
</reference>
<name>E1QMF7_DESB2</name>